<name>A0A242NVR2_9GAMM</name>
<comment type="caution">
    <text evidence="1">The sequence shown here is derived from an EMBL/GenBank/DDBJ whole genome shotgun (WGS) entry which is preliminary data.</text>
</comment>
<accession>A0A242NVR2</accession>
<organism evidence="1 2">
    <name type="scientific">Gilliamella apis</name>
    <dbReference type="NCBI Taxonomy" id="1970738"/>
    <lineage>
        <taxon>Bacteria</taxon>
        <taxon>Pseudomonadati</taxon>
        <taxon>Pseudomonadota</taxon>
        <taxon>Gammaproteobacteria</taxon>
        <taxon>Orbales</taxon>
        <taxon>Orbaceae</taxon>
        <taxon>Gilliamella</taxon>
    </lineage>
</organism>
<dbReference type="AlphaFoldDB" id="A0A242NVR2"/>
<dbReference type="OrthoDB" id="7066196at2"/>
<evidence type="ECO:0000313" key="1">
    <source>
        <dbReference type="EMBL" id="OTQ50889.1"/>
    </source>
</evidence>
<gene>
    <name evidence="1" type="ORF">B6D06_03620</name>
</gene>
<protein>
    <submittedName>
        <fullName evidence="1">Uncharacterized protein</fullName>
    </submittedName>
</protein>
<evidence type="ECO:0000313" key="2">
    <source>
        <dbReference type="Proteomes" id="UP000194968"/>
    </source>
</evidence>
<proteinExistence type="predicted"/>
<dbReference type="EMBL" id="NASK01000083">
    <property type="protein sequence ID" value="OTQ50889.1"/>
    <property type="molecule type" value="Genomic_DNA"/>
</dbReference>
<dbReference type="RefSeq" id="WP_086320230.1">
    <property type="nucleotide sequence ID" value="NZ_NASD01000003.1"/>
</dbReference>
<sequence length="81" mass="9363">MKKRRAVTISVTQAEYDSICTAFGEYFNKCEGADDDVFVEDANRDGNNFKTFQKKYKRACQRQLVKDTVKKALATQKSKER</sequence>
<reference evidence="1 2" key="1">
    <citation type="submission" date="2017-03" db="EMBL/GenBank/DDBJ databases">
        <title>Comparative genomics of honeybee gut symbionts reveal geographically distinct and subgroup specific antibiotic resistance.</title>
        <authorList>
            <person name="Ludvigsen J."/>
            <person name="Porcellato D."/>
            <person name="Labee-Lund T.M."/>
            <person name="Amdam G.V."/>
            <person name="Rudi K."/>
        </authorList>
    </citation>
    <scope>NUCLEOTIDE SEQUENCE [LARGE SCALE GENOMIC DNA]</scope>
    <source>
        <strain evidence="1 2">A-4-12</strain>
    </source>
</reference>
<dbReference type="Proteomes" id="UP000194968">
    <property type="component" value="Unassembled WGS sequence"/>
</dbReference>